<dbReference type="EMBL" id="CCSB01000004">
    <property type="protein sequence ID" value="CDZ78798.1"/>
    <property type="molecule type" value="Genomic_DNA"/>
</dbReference>
<keyword evidence="4" id="KW-1185">Reference proteome</keyword>
<evidence type="ECO:0000313" key="4">
    <source>
        <dbReference type="Proteomes" id="UP000044071"/>
    </source>
</evidence>
<keyword evidence="3" id="KW-0413">Isomerase</keyword>
<name>A0A078L4D6_9GAMM</name>
<keyword evidence="1" id="KW-0812">Transmembrane</keyword>
<gene>
    <name evidence="3" type="ORF">BN59_03112</name>
</gene>
<evidence type="ECO:0000256" key="1">
    <source>
        <dbReference type="SAM" id="Phobius"/>
    </source>
</evidence>
<feature type="transmembrane region" description="Helical" evidence="1">
    <location>
        <begin position="205"/>
        <end position="223"/>
    </location>
</feature>
<organism evidence="3 4">
    <name type="scientific">Legionella massiliensis</name>
    <dbReference type="NCBI Taxonomy" id="1034943"/>
    <lineage>
        <taxon>Bacteria</taxon>
        <taxon>Pseudomonadati</taxon>
        <taxon>Pseudomonadota</taxon>
        <taxon>Gammaproteobacteria</taxon>
        <taxon>Legionellales</taxon>
        <taxon>Legionellaceae</taxon>
        <taxon>Legionella</taxon>
    </lineage>
</organism>
<dbReference type="OrthoDB" id="9798180at2"/>
<sequence length="403" mass="45377">MQIMIKSVIAILFFIFTPLACAASTDSAPWFSKAGNNQIKLRVDLFMASTCPHCQQADAFFRDLQAKRPWLDVHRYEINQDKQALEYFRQQLNLLKTDDYSVPAVLFCNSRWVGFDKPETTGQVLAKSLDFCYQQITKTGELKSNTVKILTQWANASFLAGSLTPTSKAIVVIPLIASMDSLNSCSIFCLLALFSFLWLYKDKSIMLGLGILFIVVVAVVHHFQQNHAIFFYQVLHNLRILAALIGLGLIAYVFVLYSKGANVQPGIVIPILVGLTALVIESYQQVCLPNFALIFTQWLDAQKPSSFAKGIYAIFYSLVYVIPLILFMVLLIYCRVKKKIEKCKAVLVCMAWCLLLIIGIILVIYPRGLSNYLCSVLALLLSFVAAWLTVRRARRLKNKQGAQ</sequence>
<dbReference type="InterPro" id="IPR036249">
    <property type="entry name" value="Thioredoxin-like_sf"/>
</dbReference>
<dbReference type="Gene3D" id="3.40.30.10">
    <property type="entry name" value="Glutaredoxin"/>
    <property type="match status" value="1"/>
</dbReference>
<keyword evidence="1" id="KW-1133">Transmembrane helix</keyword>
<proteinExistence type="predicted"/>
<dbReference type="eggNOG" id="COG0695">
    <property type="taxonomic scope" value="Bacteria"/>
</dbReference>
<dbReference type="Proteomes" id="UP000044071">
    <property type="component" value="Unassembled WGS sequence"/>
</dbReference>
<feature type="transmembrane region" description="Helical" evidence="1">
    <location>
        <begin position="345"/>
        <end position="364"/>
    </location>
</feature>
<feature type="signal peptide" evidence="2">
    <location>
        <begin position="1"/>
        <end position="22"/>
    </location>
</feature>
<feature type="transmembrane region" description="Helical" evidence="1">
    <location>
        <begin position="229"/>
        <end position="255"/>
    </location>
</feature>
<dbReference type="RefSeq" id="WP_052403330.1">
    <property type="nucleotide sequence ID" value="NZ_CCVW01000004.1"/>
</dbReference>
<feature type="transmembrane region" description="Helical" evidence="1">
    <location>
        <begin position="311"/>
        <end position="333"/>
    </location>
</feature>
<keyword evidence="1" id="KW-0472">Membrane</keyword>
<feature type="transmembrane region" description="Helical" evidence="1">
    <location>
        <begin position="370"/>
        <end position="390"/>
    </location>
</feature>
<keyword evidence="2" id="KW-0732">Signal</keyword>
<evidence type="ECO:0000256" key="2">
    <source>
        <dbReference type="SAM" id="SignalP"/>
    </source>
</evidence>
<dbReference type="SUPFAM" id="SSF52833">
    <property type="entry name" value="Thioredoxin-like"/>
    <property type="match status" value="1"/>
</dbReference>
<evidence type="ECO:0000313" key="3">
    <source>
        <dbReference type="EMBL" id="CDZ78798.1"/>
    </source>
</evidence>
<dbReference type="AlphaFoldDB" id="A0A078L4D6"/>
<feature type="transmembrane region" description="Helical" evidence="1">
    <location>
        <begin position="181"/>
        <end position="200"/>
    </location>
</feature>
<dbReference type="GO" id="GO:0016853">
    <property type="term" value="F:isomerase activity"/>
    <property type="evidence" value="ECO:0007669"/>
    <property type="project" value="UniProtKB-KW"/>
</dbReference>
<dbReference type="STRING" id="1034943.BN59_03112"/>
<accession>A0A078L4D6</accession>
<protein>
    <submittedName>
        <fullName evidence="3">Type-F conjugative transfer system pilin assembly thiol-disulfide isomerase TrbB</fullName>
    </submittedName>
</protein>
<feature type="chain" id="PRO_5009744214" evidence="2">
    <location>
        <begin position="23"/>
        <end position="403"/>
    </location>
</feature>
<reference evidence="3 4" key="1">
    <citation type="submission" date="2014-06" db="EMBL/GenBank/DDBJ databases">
        <authorList>
            <person name="Urmite Genomes Urmite Genomes"/>
        </authorList>
    </citation>
    <scope>NUCLEOTIDE SEQUENCE [LARGE SCALE GENOMIC DNA]</scope>
</reference>